<reference evidence="2" key="2">
    <citation type="submission" date="2020-05" db="UniProtKB">
        <authorList>
            <consortium name="EnsemblMetazoa"/>
        </authorList>
    </citation>
    <scope>IDENTIFICATION</scope>
    <source>
        <strain evidence="2">IAEA</strain>
    </source>
</reference>
<dbReference type="VEuPathDB" id="VectorBase:GPPI044619"/>
<keyword evidence="3" id="KW-1185">Reference proteome</keyword>
<dbReference type="EnsemblMetazoa" id="GPPI044619-RA">
    <property type="protein sequence ID" value="GPPI044619-PA"/>
    <property type="gene ID" value="GPPI044619"/>
</dbReference>
<reference evidence="3" key="1">
    <citation type="submission" date="2015-01" db="EMBL/GenBank/DDBJ databases">
        <authorList>
            <person name="Aksoy S."/>
            <person name="Warren W."/>
            <person name="Wilson R.K."/>
        </authorList>
    </citation>
    <scope>NUCLEOTIDE SEQUENCE [LARGE SCALE GENOMIC DNA]</scope>
    <source>
        <strain evidence="3">IAEA</strain>
    </source>
</reference>
<dbReference type="AlphaFoldDB" id="A0A1B0BYX3"/>
<organism evidence="2 3">
    <name type="scientific">Glossina palpalis gambiensis</name>
    <dbReference type="NCBI Taxonomy" id="67801"/>
    <lineage>
        <taxon>Eukaryota</taxon>
        <taxon>Metazoa</taxon>
        <taxon>Ecdysozoa</taxon>
        <taxon>Arthropoda</taxon>
        <taxon>Hexapoda</taxon>
        <taxon>Insecta</taxon>
        <taxon>Pterygota</taxon>
        <taxon>Neoptera</taxon>
        <taxon>Endopterygota</taxon>
        <taxon>Diptera</taxon>
        <taxon>Brachycera</taxon>
        <taxon>Muscomorpha</taxon>
        <taxon>Hippoboscoidea</taxon>
        <taxon>Glossinidae</taxon>
        <taxon>Glossina</taxon>
    </lineage>
</organism>
<proteinExistence type="predicted"/>
<protein>
    <submittedName>
        <fullName evidence="2">Uncharacterized protein</fullName>
    </submittedName>
</protein>
<accession>A0A1B0BYX3</accession>
<dbReference type="EMBL" id="JXJN01022881">
    <property type="status" value="NOT_ANNOTATED_CDS"/>
    <property type="molecule type" value="Genomic_DNA"/>
</dbReference>
<evidence type="ECO:0000256" key="1">
    <source>
        <dbReference type="SAM" id="MobiDB-lite"/>
    </source>
</evidence>
<dbReference type="Proteomes" id="UP000092460">
    <property type="component" value="Unassembled WGS sequence"/>
</dbReference>
<feature type="region of interest" description="Disordered" evidence="1">
    <location>
        <begin position="177"/>
        <end position="196"/>
    </location>
</feature>
<evidence type="ECO:0000313" key="2">
    <source>
        <dbReference type="EnsemblMetazoa" id="GPPI044619-PA"/>
    </source>
</evidence>
<sequence>MLSSAATCNYVMATVIGPGTLPKQWQPQKFEKRSRTRTFKCIRKATGSYVPLWSQGFRVCLATPCTDESLIRLEKDDIRVTRFRRHWLFGERVLTGPNSMEERKRKGPRLFHCIFYFGSGSNMKIFGNSLESCVANDKIRGVCSENGSRNSIASLFQGGVVTDPLKFHDDVQSCESLSSNTPVESGGKTRSETSSVSNYFGNIGKCASIKKSRSQTDMRRKSQELEKNTTQYSENHVHKQCGLAKPESRVAKSRPLFI</sequence>
<feature type="region of interest" description="Disordered" evidence="1">
    <location>
        <begin position="211"/>
        <end position="236"/>
    </location>
</feature>
<name>A0A1B0BYX3_9MUSC</name>
<evidence type="ECO:0000313" key="3">
    <source>
        <dbReference type="Proteomes" id="UP000092460"/>
    </source>
</evidence>
<feature type="compositionally biased region" description="Basic and acidic residues" evidence="1">
    <location>
        <begin position="214"/>
        <end position="227"/>
    </location>
</feature>